<dbReference type="Proteomes" id="UP000231279">
    <property type="component" value="Unassembled WGS sequence"/>
</dbReference>
<dbReference type="SUPFAM" id="SSF52058">
    <property type="entry name" value="L domain-like"/>
    <property type="match status" value="1"/>
</dbReference>
<protein>
    <submittedName>
        <fullName evidence="6">Non-specific serine/threonine protein kinase</fullName>
        <ecNumber evidence="6">2.7.11.1</ecNumber>
    </submittedName>
</protein>
<dbReference type="OrthoDB" id="10250902at2759"/>
<dbReference type="Pfam" id="PF13855">
    <property type="entry name" value="LRR_8"/>
    <property type="match status" value="1"/>
</dbReference>
<dbReference type="Gene3D" id="3.80.10.10">
    <property type="entry name" value="Ribonuclease Inhibitor"/>
    <property type="match status" value="1"/>
</dbReference>
<dbReference type="InterPro" id="IPR013210">
    <property type="entry name" value="LRR_N_plant-typ"/>
</dbReference>
<dbReference type="STRING" id="429701.A0A2G9HWH9"/>
<keyword evidence="1" id="KW-0433">Leucine-rich repeat</keyword>
<keyword evidence="6" id="KW-0808">Transferase</keyword>
<feature type="domain" description="Leucine-rich repeat-containing N-terminal plant-type" evidence="5">
    <location>
        <begin position="33"/>
        <end position="71"/>
    </location>
</feature>
<dbReference type="InterPro" id="IPR001611">
    <property type="entry name" value="Leu-rich_rpt"/>
</dbReference>
<dbReference type="InterPro" id="IPR053211">
    <property type="entry name" value="DNA_repair-toleration"/>
</dbReference>
<dbReference type="AlphaFoldDB" id="A0A2G9HWH9"/>
<keyword evidence="3" id="KW-0677">Repeat</keyword>
<organism evidence="6 7">
    <name type="scientific">Handroanthus impetiginosus</name>
    <dbReference type="NCBI Taxonomy" id="429701"/>
    <lineage>
        <taxon>Eukaryota</taxon>
        <taxon>Viridiplantae</taxon>
        <taxon>Streptophyta</taxon>
        <taxon>Embryophyta</taxon>
        <taxon>Tracheophyta</taxon>
        <taxon>Spermatophyta</taxon>
        <taxon>Magnoliopsida</taxon>
        <taxon>eudicotyledons</taxon>
        <taxon>Gunneridae</taxon>
        <taxon>Pentapetalae</taxon>
        <taxon>asterids</taxon>
        <taxon>lamiids</taxon>
        <taxon>Lamiales</taxon>
        <taxon>Bignoniaceae</taxon>
        <taxon>Crescentiina</taxon>
        <taxon>Tabebuia alliance</taxon>
        <taxon>Handroanthus</taxon>
    </lineage>
</organism>
<dbReference type="Pfam" id="PF00560">
    <property type="entry name" value="LRR_1"/>
    <property type="match status" value="1"/>
</dbReference>
<dbReference type="GO" id="GO:0004674">
    <property type="term" value="F:protein serine/threonine kinase activity"/>
    <property type="evidence" value="ECO:0007669"/>
    <property type="project" value="UniProtKB-KW"/>
</dbReference>
<reference evidence="7" key="1">
    <citation type="journal article" date="2018" name="Gigascience">
        <title>Genome assembly of the Pink Ipe (Handroanthus impetiginosus, Bignoniaceae), a highly valued, ecologically keystone Neotropical timber forest tree.</title>
        <authorList>
            <person name="Silva-Junior O.B."/>
            <person name="Grattapaglia D."/>
            <person name="Novaes E."/>
            <person name="Collevatti R.G."/>
        </authorList>
    </citation>
    <scope>NUCLEOTIDE SEQUENCE [LARGE SCALE GENOMIC DNA]</scope>
    <source>
        <strain evidence="7">cv. UFG-1</strain>
    </source>
</reference>
<feature type="chain" id="PRO_5013641316" evidence="4">
    <location>
        <begin position="26"/>
        <end position="180"/>
    </location>
</feature>
<accession>A0A2G9HWH9</accession>
<evidence type="ECO:0000256" key="2">
    <source>
        <dbReference type="ARBA" id="ARBA00022729"/>
    </source>
</evidence>
<keyword evidence="6" id="KW-0723">Serine/threonine-protein kinase</keyword>
<keyword evidence="2 4" id="KW-0732">Signal</keyword>
<evidence type="ECO:0000256" key="1">
    <source>
        <dbReference type="ARBA" id="ARBA00022614"/>
    </source>
</evidence>
<keyword evidence="7" id="KW-1185">Reference proteome</keyword>
<evidence type="ECO:0000256" key="3">
    <source>
        <dbReference type="ARBA" id="ARBA00022737"/>
    </source>
</evidence>
<dbReference type="EC" id="2.7.11.1" evidence="6"/>
<dbReference type="InterPro" id="IPR032675">
    <property type="entry name" value="LRR_dom_sf"/>
</dbReference>
<evidence type="ECO:0000313" key="6">
    <source>
        <dbReference type="EMBL" id="PIN21876.1"/>
    </source>
</evidence>
<feature type="signal peptide" evidence="4">
    <location>
        <begin position="1"/>
        <end position="25"/>
    </location>
</feature>
<gene>
    <name evidence="6" type="ORF">CDL12_05418</name>
</gene>
<evidence type="ECO:0000313" key="7">
    <source>
        <dbReference type="Proteomes" id="UP000231279"/>
    </source>
</evidence>
<dbReference type="PANTHER" id="PTHR48060">
    <property type="entry name" value="DNA DAMAGE-REPAIR/TOLERATION PROTEIN DRT100"/>
    <property type="match status" value="1"/>
</dbReference>
<sequence>METSLHFSTLAPLLLLLFLMLHTLANTPTNITTDQSSLLALKSHITSDPYNLLSNNWTTKTSICCWTGVTCGSTHLTITSLDISNMNLAGTIPPHIGNLTFLNNFTREVPRSWFSSLHRLEVLFLCENELNEVIPDEIRNLRKLKDLRLQNNRFNGPIPAVIFNMSSLELVSLRNNSLSG</sequence>
<dbReference type="EMBL" id="NKXS01000867">
    <property type="protein sequence ID" value="PIN21876.1"/>
    <property type="molecule type" value="Genomic_DNA"/>
</dbReference>
<keyword evidence="6" id="KW-0418">Kinase</keyword>
<dbReference type="Pfam" id="PF08263">
    <property type="entry name" value="LRRNT_2"/>
    <property type="match status" value="1"/>
</dbReference>
<evidence type="ECO:0000256" key="4">
    <source>
        <dbReference type="SAM" id="SignalP"/>
    </source>
</evidence>
<evidence type="ECO:0000259" key="5">
    <source>
        <dbReference type="Pfam" id="PF08263"/>
    </source>
</evidence>
<dbReference type="PANTHER" id="PTHR48060:SF21">
    <property type="entry name" value="L DOMAIN-LIKE PROTEIN"/>
    <property type="match status" value="1"/>
</dbReference>
<comment type="caution">
    <text evidence="6">The sequence shown here is derived from an EMBL/GenBank/DDBJ whole genome shotgun (WGS) entry which is preliminary data.</text>
</comment>
<proteinExistence type="predicted"/>
<name>A0A2G9HWH9_9LAMI</name>